<name>A0ABD2ZX47_9GENT</name>
<keyword evidence="3" id="KW-1185">Reference proteome</keyword>
<protein>
    <submittedName>
        <fullName evidence="2">Uncharacterized protein</fullName>
    </submittedName>
</protein>
<comment type="caution">
    <text evidence="2">The sequence shown here is derived from an EMBL/GenBank/DDBJ whole genome shotgun (WGS) entry which is preliminary data.</text>
</comment>
<reference evidence="2 3" key="1">
    <citation type="submission" date="2024-11" db="EMBL/GenBank/DDBJ databases">
        <title>A near-complete genome assembly of Cinchona calisaya.</title>
        <authorList>
            <person name="Lian D.C."/>
            <person name="Zhao X.W."/>
            <person name="Wei L."/>
        </authorList>
    </citation>
    <scope>NUCLEOTIDE SEQUENCE [LARGE SCALE GENOMIC DNA]</scope>
    <source>
        <tissue evidence="2">Nenye</tissue>
    </source>
</reference>
<sequence length="103" mass="12268">MEGPNDDGHDDSEELKAQEEEKSNEKSMRGGGRERDEEMETGVLECHVWEYDWFQLLALPSTTTHIFRWCLKFGVGEFDEWLHLGIRLRRIMWNLMFEGLIDY</sequence>
<dbReference type="EMBL" id="JBJUIK010000007">
    <property type="protein sequence ID" value="KAL3523072.1"/>
    <property type="molecule type" value="Genomic_DNA"/>
</dbReference>
<gene>
    <name evidence="2" type="ORF">ACH5RR_015906</name>
</gene>
<dbReference type="AlphaFoldDB" id="A0ABD2ZX47"/>
<evidence type="ECO:0000256" key="1">
    <source>
        <dbReference type="SAM" id="MobiDB-lite"/>
    </source>
</evidence>
<organism evidence="2 3">
    <name type="scientific">Cinchona calisaya</name>
    <dbReference type="NCBI Taxonomy" id="153742"/>
    <lineage>
        <taxon>Eukaryota</taxon>
        <taxon>Viridiplantae</taxon>
        <taxon>Streptophyta</taxon>
        <taxon>Embryophyta</taxon>
        <taxon>Tracheophyta</taxon>
        <taxon>Spermatophyta</taxon>
        <taxon>Magnoliopsida</taxon>
        <taxon>eudicotyledons</taxon>
        <taxon>Gunneridae</taxon>
        <taxon>Pentapetalae</taxon>
        <taxon>asterids</taxon>
        <taxon>lamiids</taxon>
        <taxon>Gentianales</taxon>
        <taxon>Rubiaceae</taxon>
        <taxon>Cinchonoideae</taxon>
        <taxon>Cinchoneae</taxon>
        <taxon>Cinchona</taxon>
    </lineage>
</organism>
<feature type="compositionally biased region" description="Acidic residues" evidence="1">
    <location>
        <begin position="1"/>
        <end position="13"/>
    </location>
</feature>
<feature type="compositionally biased region" description="Basic and acidic residues" evidence="1">
    <location>
        <begin position="14"/>
        <end position="36"/>
    </location>
</feature>
<evidence type="ECO:0000313" key="3">
    <source>
        <dbReference type="Proteomes" id="UP001630127"/>
    </source>
</evidence>
<dbReference type="Proteomes" id="UP001630127">
    <property type="component" value="Unassembled WGS sequence"/>
</dbReference>
<evidence type="ECO:0000313" key="2">
    <source>
        <dbReference type="EMBL" id="KAL3523072.1"/>
    </source>
</evidence>
<feature type="region of interest" description="Disordered" evidence="1">
    <location>
        <begin position="1"/>
        <end position="37"/>
    </location>
</feature>
<accession>A0ABD2ZX47</accession>
<proteinExistence type="predicted"/>